<dbReference type="RefSeq" id="WP_074643270.1">
    <property type="nucleotide sequence ID" value="NZ_FNBL01000003.1"/>
</dbReference>
<dbReference type="EMBL" id="FNBL01000003">
    <property type="protein sequence ID" value="SDF31746.1"/>
    <property type="molecule type" value="Genomic_DNA"/>
</dbReference>
<sequence length="235" mass="25558">MNAVADMSPFVGMGMTGAERLSDEALMPDHTLQSGPKSLSGFGPGVMIETAEGPQPVEWLRPGDLLLTRDHGYQPLLWVGRSALDEANVAKPMRIVAGALGERTPERDLILSPDHHILLSAPQIELYFAESEVFVPAFDIATEAEANFNIPHPEYAYCHLLMAEHEVLLAEGVWIESLFADANTLSMLSSKTAGKIIAKLGPHHLSTQSARLMLHRGEALVLHPRSVIAARRMAA</sequence>
<dbReference type="SUPFAM" id="SSF51294">
    <property type="entry name" value="Hedgehog/intein (Hint) domain"/>
    <property type="match status" value="1"/>
</dbReference>
<dbReference type="OrthoDB" id="6305173at2"/>
<protein>
    <submittedName>
        <fullName evidence="2">Hint domain-containing protein</fullName>
    </submittedName>
</protein>
<evidence type="ECO:0000313" key="3">
    <source>
        <dbReference type="Proteomes" id="UP000182284"/>
    </source>
</evidence>
<evidence type="ECO:0000313" key="2">
    <source>
        <dbReference type="EMBL" id="SDF31746.1"/>
    </source>
</evidence>
<name>A0A1G7K3E8_9RHOB</name>
<dbReference type="Pfam" id="PF13403">
    <property type="entry name" value="Hint_2"/>
    <property type="match status" value="1"/>
</dbReference>
<feature type="domain" description="Hedgehog/Intein (Hint)" evidence="1">
    <location>
        <begin position="42"/>
        <end position="181"/>
    </location>
</feature>
<dbReference type="InterPro" id="IPR036844">
    <property type="entry name" value="Hint_dom_sf"/>
</dbReference>
<accession>A0A1G7K3E8</accession>
<reference evidence="2 3" key="1">
    <citation type="submission" date="2016-10" db="EMBL/GenBank/DDBJ databases">
        <authorList>
            <person name="de Groot N.N."/>
        </authorList>
    </citation>
    <scope>NUCLEOTIDE SEQUENCE [LARGE SCALE GENOMIC DNA]</scope>
    <source>
        <strain evidence="2 3">DSM 27375</strain>
    </source>
</reference>
<proteinExistence type="predicted"/>
<gene>
    <name evidence="2" type="ORF">SAMN04488117_103315</name>
</gene>
<dbReference type="InterPro" id="IPR028992">
    <property type="entry name" value="Hedgehog/Intein_dom"/>
</dbReference>
<organism evidence="2 3">
    <name type="scientific">Celeribacter baekdonensis</name>
    <dbReference type="NCBI Taxonomy" id="875171"/>
    <lineage>
        <taxon>Bacteria</taxon>
        <taxon>Pseudomonadati</taxon>
        <taxon>Pseudomonadota</taxon>
        <taxon>Alphaproteobacteria</taxon>
        <taxon>Rhodobacterales</taxon>
        <taxon>Roseobacteraceae</taxon>
        <taxon>Celeribacter</taxon>
    </lineage>
</organism>
<evidence type="ECO:0000259" key="1">
    <source>
        <dbReference type="Pfam" id="PF13403"/>
    </source>
</evidence>
<dbReference type="AlphaFoldDB" id="A0A1G7K3E8"/>
<dbReference type="Proteomes" id="UP000182284">
    <property type="component" value="Unassembled WGS sequence"/>
</dbReference>